<protein>
    <submittedName>
        <fullName evidence="1">Uncharacterized protein</fullName>
    </submittedName>
</protein>
<dbReference type="Proteomes" id="UP000636800">
    <property type="component" value="Unassembled WGS sequence"/>
</dbReference>
<sequence>MWALRRAASLARRHDSSFKIAQASYAIKPVAPMTGFEHPDWRSCSNHCVHGLCVQARNIYVGPLSTAKLTSFLKRLSSQTGGMGKQMVSEDDFCDLDAALDYRNESSIVDEVDCGQLAGEEFRQLDSKVNSAEPTEKCSRKRHITCPLLTTVMMARPDSLGISLNEWVNQGNSLSRADVSVAIIHLRRRRMYNKALQVHFPCLKDFHLTGVVGVAGINQISQFCGTRLCLSS</sequence>
<organism evidence="1 2">
    <name type="scientific">Vanilla planifolia</name>
    <name type="common">Vanilla</name>
    <dbReference type="NCBI Taxonomy" id="51239"/>
    <lineage>
        <taxon>Eukaryota</taxon>
        <taxon>Viridiplantae</taxon>
        <taxon>Streptophyta</taxon>
        <taxon>Embryophyta</taxon>
        <taxon>Tracheophyta</taxon>
        <taxon>Spermatophyta</taxon>
        <taxon>Magnoliopsida</taxon>
        <taxon>Liliopsida</taxon>
        <taxon>Asparagales</taxon>
        <taxon>Orchidaceae</taxon>
        <taxon>Vanilloideae</taxon>
        <taxon>Vanilleae</taxon>
        <taxon>Vanilla</taxon>
    </lineage>
</organism>
<evidence type="ECO:0000313" key="1">
    <source>
        <dbReference type="EMBL" id="KAG0466803.1"/>
    </source>
</evidence>
<dbReference type="AlphaFoldDB" id="A0A835QDF1"/>
<comment type="caution">
    <text evidence="1">The sequence shown here is derived from an EMBL/GenBank/DDBJ whole genome shotgun (WGS) entry which is preliminary data.</text>
</comment>
<name>A0A835QDF1_VANPL</name>
<accession>A0A835QDF1</accession>
<gene>
    <name evidence="1" type="ORF">HPP92_018383</name>
</gene>
<reference evidence="1 2" key="1">
    <citation type="journal article" date="2020" name="Nat. Food">
        <title>A phased Vanilla planifolia genome enables genetic improvement of flavour and production.</title>
        <authorList>
            <person name="Hasing T."/>
            <person name="Tang H."/>
            <person name="Brym M."/>
            <person name="Khazi F."/>
            <person name="Huang T."/>
            <person name="Chambers A.H."/>
        </authorList>
    </citation>
    <scope>NUCLEOTIDE SEQUENCE [LARGE SCALE GENOMIC DNA]</scope>
    <source>
        <tissue evidence="1">Leaf</tissue>
    </source>
</reference>
<proteinExistence type="predicted"/>
<evidence type="ECO:0000313" key="2">
    <source>
        <dbReference type="Proteomes" id="UP000636800"/>
    </source>
</evidence>
<dbReference type="EMBL" id="JADCNL010000009">
    <property type="protein sequence ID" value="KAG0466803.1"/>
    <property type="molecule type" value="Genomic_DNA"/>
</dbReference>
<dbReference type="OrthoDB" id="1863098at2759"/>
<keyword evidence="2" id="KW-1185">Reference proteome</keyword>